<protein>
    <submittedName>
        <fullName evidence="1">Uncharacterized protein</fullName>
    </submittedName>
</protein>
<evidence type="ECO:0000313" key="1">
    <source>
        <dbReference type="EMBL" id="GFY76111.1"/>
    </source>
</evidence>
<accession>A0A8X6YS97</accession>
<dbReference type="AlphaFoldDB" id="A0A8X6YS97"/>
<sequence length="129" mass="14850">MDFANKVKDFSPQYARKGLVARNFYLLKTPTIRGVKDRTHNKHHYYFQGYDKKKRWSLIHQQQPLPINHLLFLQGTPVIVGLVARGFGQWSGAMSLIGHRNISRKNRDKMDVFIVSTSFSVMDASSLGK</sequence>
<keyword evidence="2" id="KW-1185">Reference proteome</keyword>
<gene>
    <name evidence="1" type="ORF">TNIN_345701</name>
</gene>
<dbReference type="EMBL" id="BMAV01021781">
    <property type="protein sequence ID" value="GFY76111.1"/>
    <property type="molecule type" value="Genomic_DNA"/>
</dbReference>
<evidence type="ECO:0000313" key="2">
    <source>
        <dbReference type="Proteomes" id="UP000886998"/>
    </source>
</evidence>
<dbReference type="Proteomes" id="UP000886998">
    <property type="component" value="Unassembled WGS sequence"/>
</dbReference>
<comment type="caution">
    <text evidence="1">The sequence shown here is derived from an EMBL/GenBank/DDBJ whole genome shotgun (WGS) entry which is preliminary data.</text>
</comment>
<proteinExistence type="predicted"/>
<name>A0A8X6YS97_9ARAC</name>
<organism evidence="1 2">
    <name type="scientific">Trichonephila inaurata madagascariensis</name>
    <dbReference type="NCBI Taxonomy" id="2747483"/>
    <lineage>
        <taxon>Eukaryota</taxon>
        <taxon>Metazoa</taxon>
        <taxon>Ecdysozoa</taxon>
        <taxon>Arthropoda</taxon>
        <taxon>Chelicerata</taxon>
        <taxon>Arachnida</taxon>
        <taxon>Araneae</taxon>
        <taxon>Araneomorphae</taxon>
        <taxon>Entelegynae</taxon>
        <taxon>Araneoidea</taxon>
        <taxon>Nephilidae</taxon>
        <taxon>Trichonephila</taxon>
        <taxon>Trichonephila inaurata</taxon>
    </lineage>
</organism>
<reference evidence="1" key="1">
    <citation type="submission" date="2020-08" db="EMBL/GenBank/DDBJ databases">
        <title>Multicomponent nature underlies the extraordinary mechanical properties of spider dragline silk.</title>
        <authorList>
            <person name="Kono N."/>
            <person name="Nakamura H."/>
            <person name="Mori M."/>
            <person name="Yoshida Y."/>
            <person name="Ohtoshi R."/>
            <person name="Malay A.D."/>
            <person name="Moran D.A.P."/>
            <person name="Tomita M."/>
            <person name="Numata K."/>
            <person name="Arakawa K."/>
        </authorList>
    </citation>
    <scope>NUCLEOTIDE SEQUENCE</scope>
</reference>